<gene>
    <name evidence="3" type="ORF">ANN_04425</name>
</gene>
<dbReference type="EMBL" id="JAJSOF020000013">
    <property type="protein sequence ID" value="KAJ4442832.1"/>
    <property type="molecule type" value="Genomic_DNA"/>
</dbReference>
<evidence type="ECO:0000256" key="2">
    <source>
        <dbReference type="SAM" id="Phobius"/>
    </source>
</evidence>
<evidence type="ECO:0000256" key="1">
    <source>
        <dbReference type="ARBA" id="ARBA00004123"/>
    </source>
</evidence>
<dbReference type="Proteomes" id="UP001148838">
    <property type="component" value="Unassembled WGS sequence"/>
</dbReference>
<proteinExistence type="predicted"/>
<dbReference type="InterPro" id="IPR009057">
    <property type="entry name" value="Homeodomain-like_sf"/>
</dbReference>
<protein>
    <recommendedName>
        <fullName evidence="5">Transposase Tc1-like domain-containing protein</fullName>
    </recommendedName>
</protein>
<reference evidence="3 4" key="1">
    <citation type="journal article" date="2022" name="Allergy">
        <title>Genome assembly and annotation of Periplaneta americana reveal a comprehensive cockroach allergen profile.</title>
        <authorList>
            <person name="Wang L."/>
            <person name="Xiong Q."/>
            <person name="Saelim N."/>
            <person name="Wang L."/>
            <person name="Nong W."/>
            <person name="Wan A.T."/>
            <person name="Shi M."/>
            <person name="Liu X."/>
            <person name="Cao Q."/>
            <person name="Hui J.H.L."/>
            <person name="Sookrung N."/>
            <person name="Leung T.F."/>
            <person name="Tungtrongchitr A."/>
            <person name="Tsui S.K.W."/>
        </authorList>
    </citation>
    <scope>NUCLEOTIDE SEQUENCE [LARGE SCALE GENOMIC DNA]</scope>
    <source>
        <strain evidence="3">PWHHKU_190912</strain>
    </source>
</reference>
<accession>A0ABQ8TAJ6</accession>
<evidence type="ECO:0000313" key="4">
    <source>
        <dbReference type="Proteomes" id="UP001148838"/>
    </source>
</evidence>
<comment type="caution">
    <text evidence="3">The sequence shown here is derived from an EMBL/GenBank/DDBJ whole genome shotgun (WGS) entry which is preliminary data.</text>
</comment>
<keyword evidence="4" id="KW-1185">Reference proteome</keyword>
<feature type="transmembrane region" description="Helical" evidence="2">
    <location>
        <begin position="166"/>
        <end position="184"/>
    </location>
</feature>
<organism evidence="3 4">
    <name type="scientific">Periplaneta americana</name>
    <name type="common">American cockroach</name>
    <name type="synonym">Blatta americana</name>
    <dbReference type="NCBI Taxonomy" id="6978"/>
    <lineage>
        <taxon>Eukaryota</taxon>
        <taxon>Metazoa</taxon>
        <taxon>Ecdysozoa</taxon>
        <taxon>Arthropoda</taxon>
        <taxon>Hexapoda</taxon>
        <taxon>Insecta</taxon>
        <taxon>Pterygota</taxon>
        <taxon>Neoptera</taxon>
        <taxon>Polyneoptera</taxon>
        <taxon>Dictyoptera</taxon>
        <taxon>Blattodea</taxon>
        <taxon>Blattoidea</taxon>
        <taxon>Blattidae</taxon>
        <taxon>Blattinae</taxon>
        <taxon>Periplaneta</taxon>
    </lineage>
</organism>
<dbReference type="SUPFAM" id="SSF46689">
    <property type="entry name" value="Homeodomain-like"/>
    <property type="match status" value="1"/>
</dbReference>
<dbReference type="Pfam" id="PF13565">
    <property type="entry name" value="HTH_32"/>
    <property type="match status" value="1"/>
</dbReference>
<evidence type="ECO:0008006" key="5">
    <source>
        <dbReference type="Google" id="ProtNLM"/>
    </source>
</evidence>
<name>A0ABQ8TAJ6_PERAM</name>
<keyword evidence="2" id="KW-0812">Transmembrane</keyword>
<sequence length="338" mass="38473">MDTTPRKRSKIITLAEHSSMTQRQIATECHIGLGTVNSIIKRYRETGSITPQRKGNCGRKRKTSPADDRLIVRKSKLNPRLTAVDLTRELMATTGVNIHVATVRRRLLEAGRRASYLPPIVRSTSIASLVPFPFLKPKCSSSNCPSILEYKRRFSIRKRIFAECDIRQIVLNSLYFLALFFFGIESNSVSVKSSGFVGVIRTPLVPHFATESVQTNMAPPGQEKTFCFLKFRDKVCYDRTTTVDGEILERPTNVEMHSQHIPYFRELMSTSPSPHPVIAFVNCLELMSPNIRLHLFRYRYIFTLELNNERECKTNSALKAENPHDNITYVVDGKTACE</sequence>
<keyword evidence="2" id="KW-0472">Membrane</keyword>
<dbReference type="InterPro" id="IPR036388">
    <property type="entry name" value="WH-like_DNA-bd_sf"/>
</dbReference>
<keyword evidence="2" id="KW-1133">Transmembrane helix</keyword>
<comment type="subcellular location">
    <subcellularLocation>
        <location evidence="1">Nucleus</location>
    </subcellularLocation>
</comment>
<dbReference type="Gene3D" id="1.10.10.10">
    <property type="entry name" value="Winged helix-like DNA-binding domain superfamily/Winged helix DNA-binding domain"/>
    <property type="match status" value="1"/>
</dbReference>
<evidence type="ECO:0000313" key="3">
    <source>
        <dbReference type="EMBL" id="KAJ4442832.1"/>
    </source>
</evidence>